<dbReference type="GO" id="GO:0042632">
    <property type="term" value="P:cholesterol homeostasis"/>
    <property type="evidence" value="ECO:0007669"/>
    <property type="project" value="TreeGrafter"/>
</dbReference>
<dbReference type="InterPro" id="IPR013525">
    <property type="entry name" value="ABC2_TM"/>
</dbReference>
<feature type="transmembrane region" description="Helical" evidence="9">
    <location>
        <begin position="541"/>
        <end position="561"/>
    </location>
</feature>
<dbReference type="InterPro" id="IPR017871">
    <property type="entry name" value="ABC_transporter-like_CS"/>
</dbReference>
<dbReference type="PANTHER" id="PTHR48041:SF113">
    <property type="entry name" value="ATP-BINDING CASSETTE SUB-FAMILY G MEMBER 5"/>
    <property type="match status" value="1"/>
</dbReference>
<keyword evidence="8 9" id="KW-0472">Membrane</keyword>
<dbReference type="GO" id="GO:0140359">
    <property type="term" value="F:ABC-type transporter activity"/>
    <property type="evidence" value="ECO:0007669"/>
    <property type="project" value="InterPro"/>
</dbReference>
<evidence type="ECO:0000256" key="7">
    <source>
        <dbReference type="ARBA" id="ARBA00022989"/>
    </source>
</evidence>
<keyword evidence="4 9" id="KW-0812">Transmembrane</keyword>
<keyword evidence="6 11" id="KW-0067">ATP-binding</keyword>
<evidence type="ECO:0000256" key="5">
    <source>
        <dbReference type="ARBA" id="ARBA00022741"/>
    </source>
</evidence>
<evidence type="ECO:0000256" key="4">
    <source>
        <dbReference type="ARBA" id="ARBA00022692"/>
    </source>
</evidence>
<proteinExistence type="inferred from homology"/>
<evidence type="ECO:0000256" key="8">
    <source>
        <dbReference type="ARBA" id="ARBA00023136"/>
    </source>
</evidence>
<dbReference type="PANTHER" id="PTHR48041">
    <property type="entry name" value="ABC TRANSPORTER G FAMILY MEMBER 28"/>
    <property type="match status" value="1"/>
</dbReference>
<gene>
    <name evidence="11" type="ORF">PECUL_23A013835</name>
</gene>
<keyword evidence="5" id="KW-0547">Nucleotide-binding</keyword>
<dbReference type="CDD" id="cd03234">
    <property type="entry name" value="ABCG_White"/>
    <property type="match status" value="1"/>
</dbReference>
<comment type="similarity">
    <text evidence="2">Belongs to the ABC transporter superfamily. ABCG family. Eye pigment precursor importer (TC 3.A.1.204) subfamily.</text>
</comment>
<dbReference type="Proteomes" id="UP001295444">
    <property type="component" value="Chromosome 02"/>
</dbReference>
<dbReference type="EMBL" id="OW240913">
    <property type="protein sequence ID" value="CAH2254790.1"/>
    <property type="molecule type" value="Genomic_DNA"/>
</dbReference>
<dbReference type="InterPro" id="IPR027417">
    <property type="entry name" value="P-loop_NTPase"/>
</dbReference>
<dbReference type="GO" id="GO:0033344">
    <property type="term" value="P:cholesterol efflux"/>
    <property type="evidence" value="ECO:0007669"/>
    <property type="project" value="TreeGrafter"/>
</dbReference>
<feature type="transmembrane region" description="Helical" evidence="9">
    <location>
        <begin position="398"/>
        <end position="419"/>
    </location>
</feature>
<evidence type="ECO:0000313" key="11">
    <source>
        <dbReference type="EMBL" id="CAH2254790.1"/>
    </source>
</evidence>
<dbReference type="Pfam" id="PF01061">
    <property type="entry name" value="ABC2_membrane"/>
    <property type="match status" value="1"/>
</dbReference>
<reference evidence="11" key="1">
    <citation type="submission" date="2022-03" db="EMBL/GenBank/DDBJ databases">
        <authorList>
            <person name="Alioto T."/>
            <person name="Alioto T."/>
            <person name="Gomez Garrido J."/>
        </authorList>
    </citation>
    <scope>NUCLEOTIDE SEQUENCE</scope>
</reference>
<dbReference type="SUPFAM" id="SSF52540">
    <property type="entry name" value="P-loop containing nucleoside triphosphate hydrolases"/>
    <property type="match status" value="1"/>
</dbReference>
<keyword evidence="7 9" id="KW-1133">Transmembrane helix</keyword>
<dbReference type="GO" id="GO:0016887">
    <property type="term" value="F:ATP hydrolysis activity"/>
    <property type="evidence" value="ECO:0007669"/>
    <property type="project" value="InterPro"/>
</dbReference>
<evidence type="ECO:0000256" key="6">
    <source>
        <dbReference type="ARBA" id="ARBA00022840"/>
    </source>
</evidence>
<name>A0AAD1RHS9_PELCU</name>
<keyword evidence="3" id="KW-0813">Transport</keyword>
<protein>
    <submittedName>
        <fullName evidence="11">ATP-binding cassette sub-family G member 5</fullName>
    </submittedName>
</protein>
<dbReference type="SMART" id="SM00382">
    <property type="entry name" value="AAA"/>
    <property type="match status" value="1"/>
</dbReference>
<feature type="domain" description="ABC transporter" evidence="10">
    <location>
        <begin position="50"/>
        <end position="305"/>
    </location>
</feature>
<dbReference type="Gene3D" id="3.40.50.300">
    <property type="entry name" value="P-loop containing nucleotide triphosphate hydrolases"/>
    <property type="match status" value="1"/>
</dbReference>
<dbReference type="FunFam" id="3.40.50.300:FF:003269">
    <property type="entry name" value="ATP binding cassette subfamily G member 5"/>
    <property type="match status" value="1"/>
</dbReference>
<evidence type="ECO:0000256" key="2">
    <source>
        <dbReference type="ARBA" id="ARBA00005814"/>
    </source>
</evidence>
<dbReference type="PROSITE" id="PS00211">
    <property type="entry name" value="ABC_TRANSPORTER_1"/>
    <property type="match status" value="1"/>
</dbReference>
<evidence type="ECO:0000313" key="12">
    <source>
        <dbReference type="Proteomes" id="UP001295444"/>
    </source>
</evidence>
<accession>A0AAD1RHS9</accession>
<evidence type="ECO:0000256" key="3">
    <source>
        <dbReference type="ARBA" id="ARBA00022448"/>
    </source>
</evidence>
<evidence type="ECO:0000256" key="1">
    <source>
        <dbReference type="ARBA" id="ARBA00004141"/>
    </source>
</evidence>
<feature type="transmembrane region" description="Helical" evidence="9">
    <location>
        <begin position="508"/>
        <end position="534"/>
    </location>
</feature>
<comment type="subcellular location">
    <subcellularLocation>
        <location evidence="1">Membrane</location>
        <topology evidence="1">Multi-pass membrane protein</topology>
    </subcellularLocation>
</comment>
<dbReference type="InterPro" id="IPR043926">
    <property type="entry name" value="ABCG_dom"/>
</dbReference>
<dbReference type="GO" id="GO:0043190">
    <property type="term" value="C:ATP-binding cassette (ABC) transporter complex"/>
    <property type="evidence" value="ECO:0007669"/>
    <property type="project" value="TreeGrafter"/>
</dbReference>
<dbReference type="GO" id="GO:0016324">
    <property type="term" value="C:apical plasma membrane"/>
    <property type="evidence" value="ECO:0007669"/>
    <property type="project" value="TreeGrafter"/>
</dbReference>
<dbReference type="InterPro" id="IPR003439">
    <property type="entry name" value="ABC_transporter-like_ATP-bd"/>
</dbReference>
<feature type="transmembrane region" description="Helical" evidence="9">
    <location>
        <begin position="434"/>
        <end position="455"/>
    </location>
</feature>
<feature type="transmembrane region" description="Helical" evidence="9">
    <location>
        <begin position="632"/>
        <end position="654"/>
    </location>
</feature>
<dbReference type="PROSITE" id="PS50893">
    <property type="entry name" value="ABC_TRANSPORTER_2"/>
    <property type="match status" value="1"/>
</dbReference>
<evidence type="ECO:0000256" key="9">
    <source>
        <dbReference type="SAM" id="Phobius"/>
    </source>
</evidence>
<evidence type="ECO:0000259" key="10">
    <source>
        <dbReference type="PROSITE" id="PS50893"/>
    </source>
</evidence>
<dbReference type="InterPro" id="IPR003593">
    <property type="entry name" value="AAA+_ATPase"/>
</dbReference>
<dbReference type="InterPro" id="IPR050352">
    <property type="entry name" value="ABCG_transporters"/>
</dbReference>
<organism evidence="11 12">
    <name type="scientific">Pelobates cultripes</name>
    <name type="common">Western spadefoot toad</name>
    <dbReference type="NCBI Taxonomy" id="61616"/>
    <lineage>
        <taxon>Eukaryota</taxon>
        <taxon>Metazoa</taxon>
        <taxon>Chordata</taxon>
        <taxon>Craniata</taxon>
        <taxon>Vertebrata</taxon>
        <taxon>Euteleostomi</taxon>
        <taxon>Amphibia</taxon>
        <taxon>Batrachia</taxon>
        <taxon>Anura</taxon>
        <taxon>Pelobatoidea</taxon>
        <taxon>Pelobatidae</taxon>
        <taxon>Pelobates</taxon>
    </lineage>
</organism>
<dbReference type="AlphaFoldDB" id="A0AAD1RHS9"/>
<dbReference type="Pfam" id="PF00005">
    <property type="entry name" value="ABC_tran"/>
    <property type="match status" value="1"/>
</dbReference>
<sequence length="663" mass="74810">MSANSQNMDNVWGHAEINESHPIEQAGSSENPRMFHVEPMESKEYPKCSINVQGISYTVSERVGPWWDFQSFFKKWTRQILRDVSFYMESGQIMAILGNSGSGKTTLLDAMSGRIGHKGTLLGEVYVNGSQLKKEQFQDCFSYVLQHDTLLAYLTVRETLTYTAQLALQKHSKESLKKKVDSVMAELSLTSVANTVIGGRIFNGISSGERRRVSIAAQLIQDPKIILLDEPTTGLDSMTASHIVLLLSELARKGRIVIISIHQPRSELFRVFNKIAIMSCGELIFCGQPDEMISFFNDCGYECPEHSNPFDFYVDLTSVDTRTKERELETYSRSQSIMDAYKNSDNFQNTLDFIRTSRTSKERQVIPFKRKESPNEFSKLWVLLRRTFRNLSRNKIGIIMRLSQNLIFSLFIAFFLIHLNNDVLKGAVQDRLGFIYQCLGAPAYTGLLNAVALFPALRAIGDQEGKDGLYEKWQMLLAYVMHILPFSILSVAIFSVFIYWIIGLHDEAARFGCFFFVNLVPHLMGELLTLAFLGVINNPNIVNAAVTLVNIAGILVGSGILRSLQDMPHVFQLLSYVTYQKYASELLIVNEFSDLTFTCGEANGTSGLNPQCALTNGNDFIEMTFPGATSRITFDFLMLYAFIPAVTILCIISFKIRDILIRR</sequence>
<dbReference type="Pfam" id="PF19055">
    <property type="entry name" value="ABC2_membrane_7"/>
    <property type="match status" value="1"/>
</dbReference>
<feature type="transmembrane region" description="Helical" evidence="9">
    <location>
        <begin position="476"/>
        <end position="502"/>
    </location>
</feature>
<keyword evidence="12" id="KW-1185">Reference proteome</keyword>
<dbReference type="GO" id="GO:0005524">
    <property type="term" value="F:ATP binding"/>
    <property type="evidence" value="ECO:0007669"/>
    <property type="project" value="UniProtKB-KW"/>
</dbReference>